<accession>A0A7S8MWR8</accession>
<proteinExistence type="predicted"/>
<dbReference type="InterPro" id="IPR057630">
    <property type="entry name" value="Terminase_6"/>
</dbReference>
<dbReference type="KEGG" id="msf:IT882_13070"/>
<sequence length="199" mass="21530">MQQALEGRRRGLSFASIAAAVKAEESEVREAVAEALAEAPADIDLEQERALAFSRLDRMLSGVWPRAVKGEPEAIDRVLRLEDARARLLGEPERVRDGITSAVEETLAAIETEPADAALIATVRQAARQIDHAVAFGTSFEATKAMYLLPHLWNGLEKLGATPAAREELKKRAEEASGDGNNKRATLHALRTAAKTARA</sequence>
<dbReference type="EMBL" id="CP064760">
    <property type="protein sequence ID" value="QPE04123.1"/>
    <property type="molecule type" value="Genomic_DNA"/>
</dbReference>
<keyword evidence="4" id="KW-1185">Reference proteome</keyword>
<dbReference type="AlphaFoldDB" id="A0A7S8MWR8"/>
<gene>
    <name evidence="3" type="ORF">IT882_13070</name>
</gene>
<feature type="domain" description="Terminase small subunit actinomycetes phage-type" evidence="2">
    <location>
        <begin position="103"/>
        <end position="193"/>
    </location>
</feature>
<protein>
    <recommendedName>
        <fullName evidence="2">Terminase small subunit actinomycetes phage-type domain-containing protein</fullName>
    </recommendedName>
</protein>
<evidence type="ECO:0000259" key="2">
    <source>
        <dbReference type="Pfam" id="PF23931"/>
    </source>
</evidence>
<evidence type="ECO:0000256" key="1">
    <source>
        <dbReference type="SAM" id="MobiDB-lite"/>
    </source>
</evidence>
<organism evidence="3 4">
    <name type="scientific">Microbacterium schleiferi</name>
    <dbReference type="NCBI Taxonomy" id="69362"/>
    <lineage>
        <taxon>Bacteria</taxon>
        <taxon>Bacillati</taxon>
        <taxon>Actinomycetota</taxon>
        <taxon>Actinomycetes</taxon>
        <taxon>Micrococcales</taxon>
        <taxon>Microbacteriaceae</taxon>
        <taxon>Microbacterium</taxon>
    </lineage>
</organism>
<dbReference type="Proteomes" id="UP000594480">
    <property type="component" value="Chromosome"/>
</dbReference>
<dbReference type="Pfam" id="PF23931">
    <property type="entry name" value="Terminase_6"/>
    <property type="match status" value="1"/>
</dbReference>
<name>A0A7S8MWR8_9MICO</name>
<evidence type="ECO:0000313" key="3">
    <source>
        <dbReference type="EMBL" id="QPE04123.1"/>
    </source>
</evidence>
<feature type="region of interest" description="Disordered" evidence="1">
    <location>
        <begin position="167"/>
        <end position="199"/>
    </location>
</feature>
<dbReference type="RefSeq" id="WP_195692214.1">
    <property type="nucleotide sequence ID" value="NZ_CP064760.1"/>
</dbReference>
<evidence type="ECO:0000313" key="4">
    <source>
        <dbReference type="Proteomes" id="UP000594480"/>
    </source>
</evidence>
<reference evidence="3 4" key="1">
    <citation type="submission" date="2020-11" db="EMBL/GenBank/DDBJ databases">
        <title>Amino acid is mineralized and recycled by bacteria in oceanic microbiome.</title>
        <authorList>
            <person name="Zheng L.Y."/>
        </authorList>
    </citation>
    <scope>NUCLEOTIDE SEQUENCE [LARGE SCALE GENOMIC DNA]</scope>
    <source>
        <strain evidence="3 4">A32-1</strain>
    </source>
</reference>